<organism evidence="1 2">
    <name type="scientific">Pseudooceanicola lipolyticus</name>
    <dbReference type="NCBI Taxonomy" id="2029104"/>
    <lineage>
        <taxon>Bacteria</taxon>
        <taxon>Pseudomonadati</taxon>
        <taxon>Pseudomonadota</taxon>
        <taxon>Alphaproteobacteria</taxon>
        <taxon>Rhodobacterales</taxon>
        <taxon>Paracoccaceae</taxon>
        <taxon>Pseudooceanicola</taxon>
    </lineage>
</organism>
<accession>A0A2M8IVJ5</accession>
<evidence type="ECO:0008006" key="3">
    <source>
        <dbReference type="Google" id="ProtNLM"/>
    </source>
</evidence>
<protein>
    <recommendedName>
        <fullName evidence="3">DUF1194 domain-containing protein</fullName>
    </recommendedName>
</protein>
<dbReference type="InterPro" id="IPR036465">
    <property type="entry name" value="vWFA_dom_sf"/>
</dbReference>
<reference evidence="1 2" key="1">
    <citation type="journal article" date="2018" name="Int. J. Syst. Evol. Microbiol.">
        <title>Pseudooceanicola lipolyticus sp. nov., a marine alphaproteobacterium, reclassification of Oceanicola flagellatus as Pseudooceanicola flagellatus comb. nov. and emended description of the genus Pseudooceanicola.</title>
        <authorList>
            <person name="Huang M.-M."/>
            <person name="Guo L.-L."/>
            <person name="Wu Y.-H."/>
            <person name="Lai Q.-L."/>
            <person name="Shao Z.-Z."/>
            <person name="Wang C.-S."/>
            <person name="Wu M."/>
            <person name="Xu X.-W."/>
        </authorList>
    </citation>
    <scope>NUCLEOTIDE SEQUENCE [LARGE SCALE GENOMIC DNA]</scope>
    <source>
        <strain evidence="1 2">157</strain>
    </source>
</reference>
<dbReference type="Pfam" id="PF06707">
    <property type="entry name" value="DUF1194"/>
    <property type="match status" value="1"/>
</dbReference>
<comment type="caution">
    <text evidence="1">The sequence shown here is derived from an EMBL/GenBank/DDBJ whole genome shotgun (WGS) entry which is preliminary data.</text>
</comment>
<dbReference type="OrthoDB" id="9792179at2"/>
<proteinExistence type="predicted"/>
<dbReference type="EMBL" id="PGTB01000167">
    <property type="protein sequence ID" value="PJE34547.1"/>
    <property type="molecule type" value="Genomic_DNA"/>
</dbReference>
<dbReference type="InterPro" id="IPR010607">
    <property type="entry name" value="DUF1194"/>
</dbReference>
<dbReference type="AlphaFoldDB" id="A0A2M8IVJ5"/>
<keyword evidence="2" id="KW-1185">Reference proteome</keyword>
<evidence type="ECO:0000313" key="2">
    <source>
        <dbReference type="Proteomes" id="UP000231553"/>
    </source>
</evidence>
<sequence length="228" mass="24796">MLLLAGPAAAIECRLALALALDVSSSVDAEEDALQRRGLAAALIAPEVQRAFFAADLAVALAVYEWSGRYNQALLIDWQMIEGPATLLRLAEAIGTSKRSHNEFPTAMGYALGYGATLLERGPDCLQRTIDMAGDGVNNEGFSPQRAYIEFPFDGVTVNGLVVNAADFESEVTVIEFYRNKVIHGPGAFLEIAQGFEDYERAMRRKLERELRPRAVGVLDRHRAAGPG</sequence>
<dbReference type="Proteomes" id="UP000231553">
    <property type="component" value="Unassembled WGS sequence"/>
</dbReference>
<evidence type="ECO:0000313" key="1">
    <source>
        <dbReference type="EMBL" id="PJE34547.1"/>
    </source>
</evidence>
<dbReference type="SUPFAM" id="SSF53300">
    <property type="entry name" value="vWA-like"/>
    <property type="match status" value="1"/>
</dbReference>
<name>A0A2M8IVJ5_9RHOB</name>
<gene>
    <name evidence="1" type="ORF">CVM52_21725</name>
</gene>